<dbReference type="InterPro" id="IPR001584">
    <property type="entry name" value="Integrase_cat-core"/>
</dbReference>
<dbReference type="Pfam" id="PF17921">
    <property type="entry name" value="Integrase_H2C2"/>
    <property type="match status" value="1"/>
</dbReference>
<evidence type="ECO:0000256" key="2">
    <source>
        <dbReference type="SAM" id="MobiDB-lite"/>
    </source>
</evidence>
<dbReference type="Gene3D" id="1.10.340.70">
    <property type="match status" value="1"/>
</dbReference>
<protein>
    <recommendedName>
        <fullName evidence="1">Gypsy retrotransposon integrase-like protein 1</fullName>
    </recommendedName>
</protein>
<dbReference type="InterPro" id="IPR036397">
    <property type="entry name" value="RNaseH_sf"/>
</dbReference>
<dbReference type="InterPro" id="IPR041588">
    <property type="entry name" value="Integrase_H2C2"/>
</dbReference>
<feature type="region of interest" description="Disordered" evidence="2">
    <location>
        <begin position="71"/>
        <end position="108"/>
    </location>
</feature>
<dbReference type="PROSITE" id="PS50994">
    <property type="entry name" value="INTEGRASE"/>
    <property type="match status" value="1"/>
</dbReference>
<evidence type="ECO:0000313" key="5">
    <source>
        <dbReference type="Proteomes" id="UP000050525"/>
    </source>
</evidence>
<gene>
    <name evidence="4" type="ORF">Y1Q_0016986</name>
</gene>
<name>A0A151N377_ALLMI</name>
<evidence type="ECO:0000313" key="4">
    <source>
        <dbReference type="EMBL" id="KYO31274.1"/>
    </source>
</evidence>
<accession>A0A151N377</accession>
<dbReference type="PANTHER" id="PTHR37984">
    <property type="entry name" value="PROTEIN CBG26694"/>
    <property type="match status" value="1"/>
</dbReference>
<dbReference type="Proteomes" id="UP000050525">
    <property type="component" value="Unassembled WGS sequence"/>
</dbReference>
<sequence length="396" mass="44639">MYLEIGVLKEAPVSISVGSDIMELGHLKGAWGCFIKPYGMNVVTQQQSRKMKAGGGETSQGLVTPLAVEAKGEKGETPPGCDHQPATEETGDLEVGLRDSPEEKPGQLVVEETETLRQKLENTPPGEGALLTGAPELPMDCLPGQEELKQEALVDPSLEELRQMAQEFTPDKREQMVWDKGLLYRLWEPRNHAKSWEPCYQLVVPLTFRKKLLSMARDLSCTGYMGRDQTFQRLQANFYWPRLAQNVMDYRSSCETCERTGKRGDKRKPPLQPLPIIDQAFQRVRIDVVGPLRHKTCRGKQYILTFVYFKTRYLEAVALASTEAPVVADTLTKIFFQLGFPSEILTDRGGNFLAEVMKCLWECCGVQDHCLSLSDKWASKEVQWDLERYTEGLCGL</sequence>
<reference evidence="4 5" key="1">
    <citation type="journal article" date="2012" name="Genome Biol.">
        <title>Sequencing three crocodilian genomes to illuminate the evolution of archosaurs and amniotes.</title>
        <authorList>
            <person name="St John J.A."/>
            <person name="Braun E.L."/>
            <person name="Isberg S.R."/>
            <person name="Miles L.G."/>
            <person name="Chong A.Y."/>
            <person name="Gongora J."/>
            <person name="Dalzell P."/>
            <person name="Moran C."/>
            <person name="Bed'hom B."/>
            <person name="Abzhanov A."/>
            <person name="Burgess S.C."/>
            <person name="Cooksey A.M."/>
            <person name="Castoe T.A."/>
            <person name="Crawford N.G."/>
            <person name="Densmore L.D."/>
            <person name="Drew J.C."/>
            <person name="Edwards S.V."/>
            <person name="Faircloth B.C."/>
            <person name="Fujita M.K."/>
            <person name="Greenwold M.J."/>
            <person name="Hoffmann F.G."/>
            <person name="Howard J.M."/>
            <person name="Iguchi T."/>
            <person name="Janes D.E."/>
            <person name="Khan S.Y."/>
            <person name="Kohno S."/>
            <person name="de Koning A.J."/>
            <person name="Lance S.L."/>
            <person name="McCarthy F.M."/>
            <person name="McCormack J.E."/>
            <person name="Merchant M.E."/>
            <person name="Peterson D.G."/>
            <person name="Pollock D.D."/>
            <person name="Pourmand N."/>
            <person name="Raney B.J."/>
            <person name="Roessler K.A."/>
            <person name="Sanford J.R."/>
            <person name="Sawyer R.H."/>
            <person name="Schmidt C.J."/>
            <person name="Triplett E.W."/>
            <person name="Tuberville T.D."/>
            <person name="Venegas-Anaya M."/>
            <person name="Howard J.T."/>
            <person name="Jarvis E.D."/>
            <person name="Guillette L.J.Jr."/>
            <person name="Glenn T.C."/>
            <person name="Green R.E."/>
            <person name="Ray D.A."/>
        </authorList>
    </citation>
    <scope>NUCLEOTIDE SEQUENCE [LARGE SCALE GENOMIC DNA]</scope>
    <source>
        <strain evidence="4">KSC_2009_1</strain>
    </source>
</reference>
<comment type="caution">
    <text evidence="4">The sequence shown here is derived from an EMBL/GenBank/DDBJ whole genome shotgun (WGS) entry which is preliminary data.</text>
</comment>
<dbReference type="EMBL" id="AKHW03004108">
    <property type="protein sequence ID" value="KYO31274.1"/>
    <property type="molecule type" value="Genomic_DNA"/>
</dbReference>
<dbReference type="Gene3D" id="3.30.420.10">
    <property type="entry name" value="Ribonuclease H-like superfamily/Ribonuclease H"/>
    <property type="match status" value="1"/>
</dbReference>
<dbReference type="FunFam" id="1.10.340.70:FF:000001">
    <property type="entry name" value="Retrovirus-related Pol polyprotein from transposon gypsy-like Protein"/>
    <property type="match status" value="1"/>
</dbReference>
<feature type="domain" description="Integrase catalytic" evidence="3">
    <location>
        <begin position="269"/>
        <end position="396"/>
    </location>
</feature>
<dbReference type="AlphaFoldDB" id="A0A151N377"/>
<dbReference type="STRING" id="8496.A0A151N377"/>
<dbReference type="GO" id="GO:0003676">
    <property type="term" value="F:nucleic acid binding"/>
    <property type="evidence" value="ECO:0007669"/>
    <property type="project" value="InterPro"/>
</dbReference>
<organism evidence="4 5">
    <name type="scientific">Alligator mississippiensis</name>
    <name type="common">American alligator</name>
    <dbReference type="NCBI Taxonomy" id="8496"/>
    <lineage>
        <taxon>Eukaryota</taxon>
        <taxon>Metazoa</taxon>
        <taxon>Chordata</taxon>
        <taxon>Craniata</taxon>
        <taxon>Vertebrata</taxon>
        <taxon>Euteleostomi</taxon>
        <taxon>Archelosauria</taxon>
        <taxon>Archosauria</taxon>
        <taxon>Crocodylia</taxon>
        <taxon>Alligatoridae</taxon>
        <taxon>Alligatorinae</taxon>
        <taxon>Alligator</taxon>
    </lineage>
</organism>
<dbReference type="InterPro" id="IPR012337">
    <property type="entry name" value="RNaseH-like_sf"/>
</dbReference>
<keyword evidence="5" id="KW-1185">Reference proteome</keyword>
<dbReference type="InterPro" id="IPR050951">
    <property type="entry name" value="Retrovirus_Pol_polyprotein"/>
</dbReference>
<proteinExistence type="predicted"/>
<feature type="compositionally biased region" description="Basic and acidic residues" evidence="2">
    <location>
        <begin position="95"/>
        <end position="105"/>
    </location>
</feature>
<evidence type="ECO:0000259" key="3">
    <source>
        <dbReference type="PROSITE" id="PS50994"/>
    </source>
</evidence>
<dbReference type="PANTHER" id="PTHR37984:SF15">
    <property type="entry name" value="INTEGRASE CATALYTIC DOMAIN-CONTAINING PROTEIN"/>
    <property type="match status" value="1"/>
</dbReference>
<evidence type="ECO:0000256" key="1">
    <source>
        <dbReference type="ARBA" id="ARBA00039658"/>
    </source>
</evidence>
<dbReference type="GO" id="GO:0015074">
    <property type="term" value="P:DNA integration"/>
    <property type="evidence" value="ECO:0007669"/>
    <property type="project" value="InterPro"/>
</dbReference>
<dbReference type="SUPFAM" id="SSF53098">
    <property type="entry name" value="Ribonuclease H-like"/>
    <property type="match status" value="1"/>
</dbReference>